<keyword evidence="7" id="KW-1185">Reference proteome</keyword>
<keyword evidence="3" id="KW-0378">Hydrolase</keyword>
<dbReference type="InterPro" id="IPR054613">
    <property type="entry name" value="Peptidase_S78_dom"/>
</dbReference>
<protein>
    <submittedName>
        <fullName evidence="6">Prohead serine protease</fullName>
    </submittedName>
</protein>
<evidence type="ECO:0000313" key="7">
    <source>
        <dbReference type="Proteomes" id="UP000284407"/>
    </source>
</evidence>
<dbReference type="EMBL" id="RAQK01000002">
    <property type="protein sequence ID" value="RKE93607.1"/>
    <property type="molecule type" value="Genomic_DNA"/>
</dbReference>
<evidence type="ECO:0000256" key="4">
    <source>
        <dbReference type="SAM" id="MobiDB-lite"/>
    </source>
</evidence>
<dbReference type="Pfam" id="PF04586">
    <property type="entry name" value="Peptidase_S78"/>
    <property type="match status" value="1"/>
</dbReference>
<dbReference type="GO" id="GO:0006508">
    <property type="term" value="P:proteolysis"/>
    <property type="evidence" value="ECO:0007669"/>
    <property type="project" value="UniProtKB-KW"/>
</dbReference>
<sequence length="717" mass="77966">MTRKTSHMKTRSASYNEEDGTVEIVYSIGARVERYDWMTGEEYLEGLVISEDAIVTDRLGKNAVPLLIDHNHDGLPAGRVIDHWIEGDKAVVLCKMSTRTEIKEIIGDIKAGVINTVSVGYIPYEYEVSEVAGEENVRKITKWEPTEISLVNIPADPDSQFRSLPAPAKGTVRRKIKNAITTPTKKTRSQAMPAALKKKNPTNPVPAKRAKPKGRASETAITEMEEEIDEELIGGETIEEIIGTLEETLETEIDDGEIDAEVETIVTEGAAVIEAELAELVDEIEEDEEEEAEVPADGAAAAEAARNRFSKMLDIATRCKVPTSAVAAHVKRGTKVSTFRRAAMRRMADRSTKPLSGVRGRVGVEASEKFGARAVDVLHAKMTGGKPSELARGLMDLTLYDLAKRSLGAAARGLTSKQAVISAAMQRNAFGGHTSSDFVGILSASANKTLLTGYESEPPSFDPFVKRVTLRDYKPQERHRLGDAPGFRRRAERAEVEFGTMGASKEELALFNETIGMSLSREMIVNDDLDAFGDMLTGFGVSAAEAESDMIYDLLVKEYIMADGLTVFHNKHKNLINTPLSIQGLSDARKMMMAQTSLDGRRITVRPAVLIVGGDILTEAEQLLSDTSPVTVDGVNPFNKAGLTLVSDSRIEGNQWFMSAAPTRINTLELATLEGAEGVSLETIPNHYTKSIDYIASIDIGAAPIDHRGMVKSTGNG</sequence>
<gene>
    <name evidence="6" type="ORF">C8N30_2684</name>
</gene>
<evidence type="ECO:0000256" key="3">
    <source>
        <dbReference type="ARBA" id="ARBA00022801"/>
    </source>
</evidence>
<dbReference type="AlphaFoldDB" id="A0A420DHC7"/>
<evidence type="ECO:0000256" key="2">
    <source>
        <dbReference type="ARBA" id="ARBA00022670"/>
    </source>
</evidence>
<dbReference type="GO" id="GO:0008233">
    <property type="term" value="F:peptidase activity"/>
    <property type="evidence" value="ECO:0007669"/>
    <property type="project" value="UniProtKB-KW"/>
</dbReference>
<dbReference type="STRING" id="1443111.Z949_1842"/>
<dbReference type="RefSeq" id="WP_084273585.1">
    <property type="nucleotide sequence ID" value="NZ_RAQK01000002.1"/>
</dbReference>
<feature type="domain" description="Prohead serine protease" evidence="5">
    <location>
        <begin position="62"/>
        <end position="161"/>
    </location>
</feature>
<evidence type="ECO:0000259" key="5">
    <source>
        <dbReference type="Pfam" id="PF04586"/>
    </source>
</evidence>
<feature type="region of interest" description="Disordered" evidence="4">
    <location>
        <begin position="183"/>
        <end position="219"/>
    </location>
</feature>
<dbReference type="OrthoDB" id="9806592at2"/>
<reference evidence="6 7" key="1">
    <citation type="submission" date="2018-09" db="EMBL/GenBank/DDBJ databases">
        <title>Genomic Encyclopedia of Archaeal and Bacterial Type Strains, Phase II (KMG-II): from individual species to whole genera.</title>
        <authorList>
            <person name="Goeker M."/>
        </authorList>
    </citation>
    <scope>NUCLEOTIDE SEQUENCE [LARGE SCALE GENOMIC DNA]</scope>
    <source>
        <strain evidence="6 7">DSM 11458</strain>
    </source>
</reference>
<keyword evidence="1" id="KW-1188">Viral release from host cell</keyword>
<keyword evidence="2 6" id="KW-0645">Protease</keyword>
<dbReference type="Proteomes" id="UP000284407">
    <property type="component" value="Unassembled WGS sequence"/>
</dbReference>
<proteinExistence type="predicted"/>
<accession>A0A420DHC7</accession>
<comment type="caution">
    <text evidence="6">The sequence shown here is derived from an EMBL/GenBank/DDBJ whole genome shotgun (WGS) entry which is preliminary data.</text>
</comment>
<name>A0A420DHC7_9RHOB</name>
<evidence type="ECO:0000256" key="1">
    <source>
        <dbReference type="ARBA" id="ARBA00022612"/>
    </source>
</evidence>
<dbReference type="Pfam" id="PF25209">
    <property type="entry name" value="Phage_capsid_4"/>
    <property type="match status" value="1"/>
</dbReference>
<organism evidence="6 7">
    <name type="scientific">Sulfitobacter guttiformis</name>
    <dbReference type="NCBI Taxonomy" id="74349"/>
    <lineage>
        <taxon>Bacteria</taxon>
        <taxon>Pseudomonadati</taxon>
        <taxon>Pseudomonadota</taxon>
        <taxon>Alphaproteobacteria</taxon>
        <taxon>Rhodobacterales</taxon>
        <taxon>Roseobacteraceae</taxon>
        <taxon>Sulfitobacter</taxon>
    </lineage>
</organism>
<evidence type="ECO:0000313" key="6">
    <source>
        <dbReference type="EMBL" id="RKE93607.1"/>
    </source>
</evidence>